<dbReference type="PANTHER" id="PTHR43498">
    <property type="entry name" value="FERREDOXIN:COB-COM HETERODISULFIDE REDUCTASE SUBUNIT A"/>
    <property type="match status" value="1"/>
</dbReference>
<reference evidence="6 7" key="1">
    <citation type="submission" date="2016-10" db="EMBL/GenBank/DDBJ databases">
        <authorList>
            <person name="de Groot N.N."/>
        </authorList>
    </citation>
    <scope>NUCLEOTIDE SEQUENCE [LARGE SCALE GENOMIC DNA]</scope>
    <source>
        <strain evidence="6 7">DSM 44468</strain>
    </source>
</reference>
<dbReference type="Gene3D" id="3.50.50.60">
    <property type="entry name" value="FAD/NAD(P)-binding domain"/>
    <property type="match status" value="1"/>
</dbReference>
<evidence type="ECO:0000313" key="6">
    <source>
        <dbReference type="EMBL" id="SFK71407.1"/>
    </source>
</evidence>
<dbReference type="EMBL" id="FORP01000030">
    <property type="protein sequence ID" value="SFK71407.1"/>
    <property type="molecule type" value="Genomic_DNA"/>
</dbReference>
<proteinExistence type="predicted"/>
<dbReference type="InterPro" id="IPR039650">
    <property type="entry name" value="HdrA-like"/>
</dbReference>
<dbReference type="SUPFAM" id="SSF51905">
    <property type="entry name" value="FAD/NAD(P)-binding domain"/>
    <property type="match status" value="1"/>
</dbReference>
<dbReference type="InterPro" id="IPR036188">
    <property type="entry name" value="FAD/NAD-bd_sf"/>
</dbReference>
<evidence type="ECO:0000313" key="7">
    <source>
        <dbReference type="Proteomes" id="UP000199025"/>
    </source>
</evidence>
<dbReference type="Pfam" id="PF12831">
    <property type="entry name" value="FAD_oxidored"/>
    <property type="match status" value="1"/>
</dbReference>
<dbReference type="AlphaFoldDB" id="A0A1I4BT64"/>
<dbReference type="OrthoDB" id="177652at2"/>
<dbReference type="STRING" id="115433.SAMN05421835_13017"/>
<name>A0A1I4BT64_9PSEU</name>
<dbReference type="GO" id="GO:0051539">
    <property type="term" value="F:4 iron, 4 sulfur cluster binding"/>
    <property type="evidence" value="ECO:0007669"/>
    <property type="project" value="UniProtKB-KW"/>
</dbReference>
<evidence type="ECO:0000256" key="5">
    <source>
        <dbReference type="ARBA" id="ARBA00023014"/>
    </source>
</evidence>
<dbReference type="RefSeq" id="WP_091515357.1">
    <property type="nucleotide sequence ID" value="NZ_CBDQZW010000029.1"/>
</dbReference>
<evidence type="ECO:0000256" key="1">
    <source>
        <dbReference type="ARBA" id="ARBA00022485"/>
    </source>
</evidence>
<organism evidence="6 7">
    <name type="scientific">Amycolatopsis sacchari</name>
    <dbReference type="NCBI Taxonomy" id="115433"/>
    <lineage>
        <taxon>Bacteria</taxon>
        <taxon>Bacillati</taxon>
        <taxon>Actinomycetota</taxon>
        <taxon>Actinomycetes</taxon>
        <taxon>Pseudonocardiales</taxon>
        <taxon>Pseudonocardiaceae</taxon>
        <taxon>Amycolatopsis</taxon>
    </lineage>
</organism>
<dbReference type="Proteomes" id="UP000199025">
    <property type="component" value="Unassembled WGS sequence"/>
</dbReference>
<evidence type="ECO:0000256" key="4">
    <source>
        <dbReference type="ARBA" id="ARBA00023004"/>
    </source>
</evidence>
<keyword evidence="1" id="KW-0004">4Fe-4S</keyword>
<dbReference type="GO" id="GO:0046872">
    <property type="term" value="F:metal ion binding"/>
    <property type="evidence" value="ECO:0007669"/>
    <property type="project" value="UniProtKB-KW"/>
</dbReference>
<keyword evidence="5" id="KW-0411">Iron-sulfur</keyword>
<accession>A0A1I4BT64</accession>
<evidence type="ECO:0000256" key="3">
    <source>
        <dbReference type="ARBA" id="ARBA00023002"/>
    </source>
</evidence>
<keyword evidence="3" id="KW-0560">Oxidoreductase</keyword>
<sequence length="428" mass="46709">MPHPLTQLAVHTVRKPAVAPAHEITADVCVVGAGVAGTSAAIESAKLGRDVVLVDAQPVLGGQMVNSLIGLFCGVFGNAPEYRQLTHGMFDEIFADLGPTGDLHFNRGHTMTVQYDEVVLGRWIEERIRQLGIRVVVGAVIQGVELHEGRIETVSFATRYGTVTVRATGFVDSTGDAALAWEAGLPCRIPERTIYGSQQIVLEHLDETHKPDAKELAARVDAKAEEYGLMRHDGLAFFFPGRNTAVMNMTHIEAPLDPVAASDAQLEGKAQADRVVHFLRTEYPKAFGNAKVRAYGFPGRRQTRWLAAVHQLTLDEVRTGHRFEDSVARTAWPIELHDRPEGYVWELFEADHVHYVPLRSMLPPDVHNLVAAGRCVDGDAAALSSIRVMGPCAAMGMGAAHALDLAGKESVHDVRPDELHDRLSENLD</sequence>
<keyword evidence="4" id="KW-0408">Iron</keyword>
<keyword evidence="7" id="KW-1185">Reference proteome</keyword>
<gene>
    <name evidence="6" type="ORF">SAMN05421835_13017</name>
</gene>
<dbReference type="PANTHER" id="PTHR43498:SF1">
    <property type="entry name" value="COB--COM HETERODISULFIDE REDUCTASE IRON-SULFUR SUBUNIT A"/>
    <property type="match status" value="1"/>
</dbReference>
<dbReference type="GO" id="GO:0016491">
    <property type="term" value="F:oxidoreductase activity"/>
    <property type="evidence" value="ECO:0007669"/>
    <property type="project" value="UniProtKB-KW"/>
</dbReference>
<protein>
    <submittedName>
        <fullName evidence="6">FAD dependent oxidoreductase</fullName>
    </submittedName>
</protein>
<keyword evidence="2" id="KW-0479">Metal-binding</keyword>
<evidence type="ECO:0000256" key="2">
    <source>
        <dbReference type="ARBA" id="ARBA00022723"/>
    </source>
</evidence>